<evidence type="ECO:0000256" key="2">
    <source>
        <dbReference type="SAM" id="MobiDB-lite"/>
    </source>
</evidence>
<evidence type="ECO:0000313" key="4">
    <source>
        <dbReference type="EMBL" id="EGD82775.1"/>
    </source>
</evidence>
<feature type="region of interest" description="Disordered" evidence="2">
    <location>
        <begin position="1"/>
        <end position="95"/>
    </location>
</feature>
<feature type="compositionally biased region" description="Basic and acidic residues" evidence="2">
    <location>
        <begin position="10"/>
        <end position="30"/>
    </location>
</feature>
<feature type="compositionally biased region" description="Low complexity" evidence="2">
    <location>
        <begin position="362"/>
        <end position="401"/>
    </location>
</feature>
<dbReference type="RefSeq" id="XP_004996011.1">
    <property type="nucleotide sequence ID" value="XM_004995954.1"/>
</dbReference>
<dbReference type="EMBL" id="GL832961">
    <property type="protein sequence ID" value="EGD82775.1"/>
    <property type="molecule type" value="Genomic_DNA"/>
</dbReference>
<dbReference type="GeneID" id="16076598"/>
<dbReference type="Gene3D" id="3.30.505.10">
    <property type="entry name" value="SH2 domain"/>
    <property type="match status" value="1"/>
</dbReference>
<feature type="compositionally biased region" description="Low complexity" evidence="2">
    <location>
        <begin position="426"/>
        <end position="438"/>
    </location>
</feature>
<dbReference type="PROSITE" id="PS50001">
    <property type="entry name" value="SH2"/>
    <property type="match status" value="1"/>
</dbReference>
<dbReference type="SUPFAM" id="SSF55550">
    <property type="entry name" value="SH2 domain"/>
    <property type="match status" value="1"/>
</dbReference>
<feature type="region of interest" description="Disordered" evidence="2">
    <location>
        <begin position="361"/>
        <end position="449"/>
    </location>
</feature>
<name>F2U559_SALR5</name>
<dbReference type="AlphaFoldDB" id="F2U559"/>
<organism evidence="5">
    <name type="scientific">Salpingoeca rosetta (strain ATCC 50818 / BSB-021)</name>
    <dbReference type="NCBI Taxonomy" id="946362"/>
    <lineage>
        <taxon>Eukaryota</taxon>
        <taxon>Choanoflagellata</taxon>
        <taxon>Craspedida</taxon>
        <taxon>Salpingoecidae</taxon>
        <taxon>Salpingoeca</taxon>
    </lineage>
</organism>
<sequence length="449" mass="48323">MDENYIRLQDVAKRRQKVYEPIETADDQRHTSNSSRSTASAGGGRGGPPAGATARVAAQTQDTAPAPAPRAFLPTVTPSTQGDDEGEYDPTGTTKTVTSVQSLGDLTHHYTNMGALGCVIIKGVHGYCSFLNGIYRRVEDITYEDRHVYRLDTMVPHGNSVAAGKFLYMYFKAGQRAWAIGLRLGSSGVLAYRKVTGLDPVTGSGPWMVTDPQGNFFEEPSLRARMAGGYTVPYTEDTRLLERSSFPGALPYGFTRPKAEALLLQHFAQHRQGGVYVLRRSTSVADACILSILDAQGRCHHLQIDASKDGCHVCGTSIQRGSMAEVLETLTTRQLALVNGTRLPRLTSNLLDDRAFRELVRHTSSSSASRSTTLSRSNTMGGSTSSKGSASTSSRPSRTGSLQHRSGLAKQRVYSVPKGMALGAKSSLATSSSTASSLQHDMSPQPDTQ</sequence>
<dbReference type="InterPro" id="IPR000980">
    <property type="entry name" value="SH2"/>
</dbReference>
<proteinExistence type="predicted"/>
<dbReference type="KEGG" id="sre:PTSG_03425"/>
<keyword evidence="1" id="KW-0727">SH2 domain</keyword>
<dbReference type="Proteomes" id="UP000007799">
    <property type="component" value="Unassembled WGS sequence"/>
</dbReference>
<dbReference type="InterPro" id="IPR036860">
    <property type="entry name" value="SH2_dom_sf"/>
</dbReference>
<evidence type="ECO:0000259" key="3">
    <source>
        <dbReference type="PROSITE" id="PS50001"/>
    </source>
</evidence>
<evidence type="ECO:0000256" key="1">
    <source>
        <dbReference type="PROSITE-ProRule" id="PRU00191"/>
    </source>
</evidence>
<feature type="compositionally biased region" description="Polar residues" evidence="2">
    <location>
        <begin position="439"/>
        <end position="449"/>
    </location>
</feature>
<dbReference type="CDD" id="cd00173">
    <property type="entry name" value="SH2"/>
    <property type="match status" value="1"/>
</dbReference>
<dbReference type="InParanoid" id="F2U559"/>
<keyword evidence="5" id="KW-1185">Reference proteome</keyword>
<dbReference type="OrthoDB" id="10627430at2759"/>
<accession>F2U559</accession>
<gene>
    <name evidence="4" type="ORF">PTSG_03425</name>
</gene>
<feature type="compositionally biased region" description="Low complexity" evidence="2">
    <location>
        <begin position="50"/>
        <end position="71"/>
    </location>
</feature>
<protein>
    <recommendedName>
        <fullName evidence="3">SH2 domain-containing protein</fullName>
    </recommendedName>
</protein>
<evidence type="ECO:0000313" key="5">
    <source>
        <dbReference type="Proteomes" id="UP000007799"/>
    </source>
</evidence>
<reference evidence="4" key="1">
    <citation type="submission" date="2009-08" db="EMBL/GenBank/DDBJ databases">
        <title>Annotation of Salpingoeca rosetta.</title>
        <authorList>
            <consortium name="The Broad Institute Genome Sequencing Platform"/>
            <person name="Russ C."/>
            <person name="Cuomo C."/>
            <person name="Burger G."/>
            <person name="Gray M.W."/>
            <person name="Holland P.W.H."/>
            <person name="King N."/>
            <person name="Lang F.B.F."/>
            <person name="Roger A.J."/>
            <person name="Ruiz-Trillo I."/>
            <person name="Young S.K."/>
            <person name="Zeng Q."/>
            <person name="Gargeya S."/>
            <person name="Alvarado L."/>
            <person name="Berlin A."/>
            <person name="Chapman S.B."/>
            <person name="Chen Z."/>
            <person name="Freedman E."/>
            <person name="Gellesch M."/>
            <person name="Goldberg J."/>
            <person name="Griggs A."/>
            <person name="Gujja S."/>
            <person name="Heilman E."/>
            <person name="Heiman D."/>
            <person name="Howarth C."/>
            <person name="Mehta T."/>
            <person name="Neiman D."/>
            <person name="Pearson M."/>
            <person name="Roberts A."/>
            <person name="Saif S."/>
            <person name="Shea T."/>
            <person name="Shenoy N."/>
            <person name="Sisk P."/>
            <person name="Stolte C."/>
            <person name="Sykes S."/>
            <person name="White J."/>
            <person name="Yandava C."/>
            <person name="Haas B."/>
            <person name="Nusbaum C."/>
            <person name="Birren B."/>
        </authorList>
    </citation>
    <scope>NUCLEOTIDE SEQUENCE [LARGE SCALE GENOMIC DNA]</scope>
    <source>
        <strain evidence="4">ATCC 50818</strain>
    </source>
</reference>
<feature type="domain" description="SH2" evidence="3">
    <location>
        <begin position="245"/>
        <end position="350"/>
    </location>
</feature>